<keyword evidence="1" id="KW-0175">Coiled coil</keyword>
<feature type="region of interest" description="Disordered" evidence="2">
    <location>
        <begin position="529"/>
        <end position="549"/>
    </location>
</feature>
<feature type="compositionally biased region" description="Polar residues" evidence="2">
    <location>
        <begin position="529"/>
        <end position="548"/>
    </location>
</feature>
<evidence type="ECO:0000313" key="3">
    <source>
        <dbReference type="EMBL" id="KAF7510568.1"/>
    </source>
</evidence>
<reference evidence="3" key="1">
    <citation type="submission" date="2020-02" db="EMBL/GenBank/DDBJ databases">
        <authorList>
            <person name="Palmer J.M."/>
        </authorList>
    </citation>
    <scope>NUCLEOTIDE SEQUENCE</scope>
    <source>
        <strain evidence="3">EPUS1.4</strain>
        <tissue evidence="3">Thallus</tissue>
    </source>
</reference>
<evidence type="ECO:0000256" key="2">
    <source>
        <dbReference type="SAM" id="MobiDB-lite"/>
    </source>
</evidence>
<evidence type="ECO:0000313" key="4">
    <source>
        <dbReference type="Proteomes" id="UP000606974"/>
    </source>
</evidence>
<name>A0A8H7E705_9EURO</name>
<dbReference type="Proteomes" id="UP000606974">
    <property type="component" value="Unassembled WGS sequence"/>
</dbReference>
<gene>
    <name evidence="3" type="ORF">GJ744_006414</name>
</gene>
<accession>A0A8H7E705</accession>
<protein>
    <submittedName>
        <fullName evidence="3">Uncharacterized protein</fullName>
    </submittedName>
</protein>
<feature type="compositionally biased region" description="Basic and acidic residues" evidence="2">
    <location>
        <begin position="618"/>
        <end position="628"/>
    </location>
</feature>
<sequence>MAIQTSITEIIKAFEIAKRLYDSFADEFDSAENRLQELRETFDFLSDTFKDYNALLEQSGRTYPAQESLLRKLKELESFLKTYSAVVPEQRNQSIHSRARRVWQTARFTFSGHLMGLNDGLKMELQKLTASMVQLALRGNVSASDNNTIKESMSNLRRLKNRYEREMSQAAIQGRQPNVRTIEHNVEETMKQLCHDVGLSESYLPVVSGRELLKSSSQTWSRAVINSYQTTSHDPLRLDPDIFPRRRALTSESRVETLSSIASGSDYSVSHAGGSTAHTTPFISGRPPSEAPQLEYAPLIGSPALMRGTARISVEKSGALSLHHWSLPDRGPLVQWTCQKEGMIVEHWISSDSFPYINHSSLNLDGLLTVEFLQPYRIVIKNHGKITKDRTLKAKYFFTDSGDRDRFQSDVRGKDLEQNFDISTVECNASSKLTANETLALWHGRYDDKPCSISFFINTNPQRHVEFLVRWFQSKIDTDPPNQGVVLRFARPRRRSRTPKSPSSPGRKPSFFSRKLSFGLPDNHFPLTQSHSHRYSVSTSGSNQSNPDEQMYAPQEHIKEYGQFKIKFSNEKDFDHFVRKFKEAHDGLPKPLSRSPSISASISTSPQALDSIFRQELDGHPIEARPPDPVELYGESSF</sequence>
<dbReference type="EMBL" id="JAACFV010000029">
    <property type="protein sequence ID" value="KAF7510568.1"/>
    <property type="molecule type" value="Genomic_DNA"/>
</dbReference>
<organism evidence="3 4">
    <name type="scientific">Endocarpon pusillum</name>
    <dbReference type="NCBI Taxonomy" id="364733"/>
    <lineage>
        <taxon>Eukaryota</taxon>
        <taxon>Fungi</taxon>
        <taxon>Dikarya</taxon>
        <taxon>Ascomycota</taxon>
        <taxon>Pezizomycotina</taxon>
        <taxon>Eurotiomycetes</taxon>
        <taxon>Chaetothyriomycetidae</taxon>
        <taxon>Verrucariales</taxon>
        <taxon>Verrucariaceae</taxon>
        <taxon>Endocarpon</taxon>
    </lineage>
</organism>
<feature type="compositionally biased region" description="Low complexity" evidence="2">
    <location>
        <begin position="499"/>
        <end position="512"/>
    </location>
</feature>
<proteinExistence type="predicted"/>
<feature type="coiled-coil region" evidence="1">
    <location>
        <begin position="21"/>
        <end position="48"/>
    </location>
</feature>
<feature type="region of interest" description="Disordered" evidence="2">
    <location>
        <begin position="482"/>
        <end position="512"/>
    </location>
</feature>
<dbReference type="OrthoDB" id="3855879at2759"/>
<keyword evidence="4" id="KW-1185">Reference proteome</keyword>
<feature type="region of interest" description="Disordered" evidence="2">
    <location>
        <begin position="618"/>
        <end position="638"/>
    </location>
</feature>
<feature type="coiled-coil region" evidence="1">
    <location>
        <begin position="146"/>
        <end position="173"/>
    </location>
</feature>
<evidence type="ECO:0000256" key="1">
    <source>
        <dbReference type="SAM" id="Coils"/>
    </source>
</evidence>
<comment type="caution">
    <text evidence="3">The sequence shown here is derived from an EMBL/GenBank/DDBJ whole genome shotgun (WGS) entry which is preliminary data.</text>
</comment>
<dbReference type="AlphaFoldDB" id="A0A8H7E705"/>